<dbReference type="PANTHER" id="PTHR10972:SF148">
    <property type="entry name" value="OXYSTEROL-BINDING PROTEIN 9"/>
    <property type="match status" value="1"/>
</dbReference>
<evidence type="ECO:0000313" key="4">
    <source>
        <dbReference type="Proteomes" id="UP001157974"/>
    </source>
</evidence>
<dbReference type="EMBL" id="JAMWBK010000003">
    <property type="protein sequence ID" value="KAJ8906512.1"/>
    <property type="molecule type" value="Genomic_DNA"/>
</dbReference>
<keyword evidence="4" id="KW-1185">Reference proteome</keyword>
<dbReference type="Pfam" id="PF01237">
    <property type="entry name" value="Oxysterol_BP"/>
    <property type="match status" value="1"/>
</dbReference>
<comment type="similarity">
    <text evidence="1">Belongs to the OSBP family.</text>
</comment>
<dbReference type="GO" id="GO:0032934">
    <property type="term" value="F:sterol binding"/>
    <property type="evidence" value="ECO:0007669"/>
    <property type="project" value="TreeGrafter"/>
</dbReference>
<evidence type="ECO:0008006" key="5">
    <source>
        <dbReference type="Google" id="ProtNLM"/>
    </source>
</evidence>
<dbReference type="AlphaFoldDB" id="A0AAV8UYU8"/>
<dbReference type="InterPro" id="IPR037239">
    <property type="entry name" value="OSBP_sf"/>
</dbReference>
<proteinExistence type="inferred from homology"/>
<feature type="region of interest" description="Disordered" evidence="2">
    <location>
        <begin position="21"/>
        <end position="44"/>
    </location>
</feature>
<dbReference type="GO" id="GO:0016020">
    <property type="term" value="C:membrane"/>
    <property type="evidence" value="ECO:0007669"/>
    <property type="project" value="TreeGrafter"/>
</dbReference>
<organism evidence="3 4">
    <name type="scientific">Rhodosorus marinus</name>
    <dbReference type="NCBI Taxonomy" id="101924"/>
    <lineage>
        <taxon>Eukaryota</taxon>
        <taxon>Rhodophyta</taxon>
        <taxon>Stylonematophyceae</taxon>
        <taxon>Stylonematales</taxon>
        <taxon>Stylonemataceae</taxon>
        <taxon>Rhodosorus</taxon>
    </lineage>
</organism>
<accession>A0AAV8UYU8</accession>
<evidence type="ECO:0000313" key="3">
    <source>
        <dbReference type="EMBL" id="KAJ8906512.1"/>
    </source>
</evidence>
<feature type="region of interest" description="Disordered" evidence="2">
    <location>
        <begin position="333"/>
        <end position="358"/>
    </location>
</feature>
<evidence type="ECO:0000256" key="2">
    <source>
        <dbReference type="SAM" id="MobiDB-lite"/>
    </source>
</evidence>
<gene>
    <name evidence="3" type="ORF">NDN08_003005</name>
</gene>
<dbReference type="Proteomes" id="UP001157974">
    <property type="component" value="Unassembled WGS sequence"/>
</dbReference>
<feature type="compositionally biased region" description="Basic residues" evidence="2">
    <location>
        <begin position="346"/>
        <end position="358"/>
    </location>
</feature>
<dbReference type="InterPro" id="IPR018494">
    <property type="entry name" value="Oxysterol-bd_CS"/>
</dbReference>
<sequence>MTEKSFVAKLFRREPVAVVSKKEEDVADKDPRHPGAHARGGMTESQAIVSAQRRVAFDIIKQIGMNVLRGKDLLYVTFPAKCSEPTTVLQNLAKTLSYSDHFLVAAGKSSDPVERLARMAAVNIAGLHLTSGARKPLNPTIGETYQAVVGETSQLYIEQASHHPPITAFQVRGEGFKMHGDLCFSAKFGVNELRLINKGLRTVEFDDGSSITVRMPRDLFNNVMMGVYRHDIYGAMELEDAMNGLSCEIVFGKNRNLPSDYFRGQILKNGEEAGIIEGSWLSCLDYNGRRIWNVQDSLNGKLVLSKPSHDPLPTDSRHRGDVIAMTAGDMAGAEEKKKIIEESQRRDRKLRSSKHCLV</sequence>
<dbReference type="InterPro" id="IPR000648">
    <property type="entry name" value="Oxysterol-bd"/>
</dbReference>
<dbReference type="PANTHER" id="PTHR10972">
    <property type="entry name" value="OXYSTEROL-BINDING PROTEIN-RELATED"/>
    <property type="match status" value="1"/>
</dbReference>
<feature type="compositionally biased region" description="Basic and acidic residues" evidence="2">
    <location>
        <begin position="333"/>
        <end position="345"/>
    </location>
</feature>
<reference evidence="3 4" key="1">
    <citation type="journal article" date="2023" name="Nat. Commun.">
        <title>Origin of minicircular mitochondrial genomes in red algae.</title>
        <authorList>
            <person name="Lee Y."/>
            <person name="Cho C.H."/>
            <person name="Lee Y.M."/>
            <person name="Park S.I."/>
            <person name="Yang J.H."/>
            <person name="West J.A."/>
            <person name="Bhattacharya D."/>
            <person name="Yoon H.S."/>
        </authorList>
    </citation>
    <scope>NUCLEOTIDE SEQUENCE [LARGE SCALE GENOMIC DNA]</scope>
    <source>
        <strain evidence="3 4">CCMP1338</strain>
        <tissue evidence="3">Whole cell</tissue>
    </source>
</reference>
<dbReference type="SUPFAM" id="SSF144000">
    <property type="entry name" value="Oxysterol-binding protein-like"/>
    <property type="match status" value="1"/>
</dbReference>
<evidence type="ECO:0000256" key="1">
    <source>
        <dbReference type="RuleBase" id="RU003844"/>
    </source>
</evidence>
<dbReference type="Gene3D" id="2.40.160.120">
    <property type="match status" value="1"/>
</dbReference>
<dbReference type="PROSITE" id="PS01013">
    <property type="entry name" value="OSBP"/>
    <property type="match status" value="1"/>
</dbReference>
<dbReference type="GO" id="GO:0005829">
    <property type="term" value="C:cytosol"/>
    <property type="evidence" value="ECO:0007669"/>
    <property type="project" value="TreeGrafter"/>
</dbReference>
<comment type="caution">
    <text evidence="3">The sequence shown here is derived from an EMBL/GenBank/DDBJ whole genome shotgun (WGS) entry which is preliminary data.</text>
</comment>
<protein>
    <recommendedName>
        <fullName evidence="5">Oxysterol-binding protein</fullName>
    </recommendedName>
</protein>
<feature type="compositionally biased region" description="Basic and acidic residues" evidence="2">
    <location>
        <begin position="21"/>
        <end position="33"/>
    </location>
</feature>
<name>A0AAV8UYU8_9RHOD</name>